<dbReference type="OrthoDB" id="195113at2"/>
<sequence length="187" mass="20690">MRKLKLQVQFTVDGFIAGPTNEMDWLVWNWDEELNKYVTDLTEPVSTILLGRKLAEGFIGAWESRAADPATADAGTHKMNSTPKVVFSRQLERIDGKNVTLNRGDIVEEINALKHGEGGDLIAYGGGDFVSSLIKNNLIDDYYLFVNPVALGKGMSIFGELDKKLNLRLAEAKSFTCGIVVLHYQPA</sequence>
<reference evidence="2 3" key="1">
    <citation type="submission" date="2016-10" db="EMBL/GenBank/DDBJ databases">
        <authorList>
            <person name="de Groot N.N."/>
        </authorList>
    </citation>
    <scope>NUCLEOTIDE SEQUENCE [LARGE SCALE GENOMIC DNA]</scope>
    <source>
        <strain evidence="2 3">DSM 26130</strain>
    </source>
</reference>
<feature type="domain" description="Bacterial bifunctional deaminase-reductase C-terminal" evidence="1">
    <location>
        <begin position="3"/>
        <end position="181"/>
    </location>
</feature>
<dbReference type="SUPFAM" id="SSF53597">
    <property type="entry name" value="Dihydrofolate reductase-like"/>
    <property type="match status" value="1"/>
</dbReference>
<dbReference type="InterPro" id="IPR050765">
    <property type="entry name" value="Riboflavin_Biosynth_HTPR"/>
</dbReference>
<dbReference type="Gene3D" id="3.40.430.10">
    <property type="entry name" value="Dihydrofolate Reductase, subunit A"/>
    <property type="match status" value="1"/>
</dbReference>
<dbReference type="STRING" id="662367.SAMN05216167_101802"/>
<dbReference type="AlphaFoldDB" id="A0A1I1HXH1"/>
<dbReference type="PANTHER" id="PTHR38011:SF11">
    <property type="entry name" value="2,5-DIAMINO-6-RIBOSYLAMINO-4(3H)-PYRIMIDINONE 5'-PHOSPHATE REDUCTASE"/>
    <property type="match status" value="1"/>
</dbReference>
<dbReference type="InterPro" id="IPR024072">
    <property type="entry name" value="DHFR-like_dom_sf"/>
</dbReference>
<keyword evidence="3" id="KW-1185">Reference proteome</keyword>
<accession>A0A1I1HXH1</accession>
<proteinExistence type="predicted"/>
<name>A0A1I1HXH1_9BACT</name>
<dbReference type="Proteomes" id="UP000198598">
    <property type="component" value="Unassembled WGS sequence"/>
</dbReference>
<evidence type="ECO:0000259" key="1">
    <source>
        <dbReference type="Pfam" id="PF01872"/>
    </source>
</evidence>
<organism evidence="2 3">
    <name type="scientific">Spirosoma endophyticum</name>
    <dbReference type="NCBI Taxonomy" id="662367"/>
    <lineage>
        <taxon>Bacteria</taxon>
        <taxon>Pseudomonadati</taxon>
        <taxon>Bacteroidota</taxon>
        <taxon>Cytophagia</taxon>
        <taxon>Cytophagales</taxon>
        <taxon>Cytophagaceae</taxon>
        <taxon>Spirosoma</taxon>
    </lineage>
</organism>
<evidence type="ECO:0000313" key="2">
    <source>
        <dbReference type="EMBL" id="SFC28644.1"/>
    </source>
</evidence>
<protein>
    <submittedName>
        <fullName evidence="2">Dihydrofolate reductase</fullName>
    </submittedName>
</protein>
<dbReference type="EMBL" id="FOLQ01000001">
    <property type="protein sequence ID" value="SFC28644.1"/>
    <property type="molecule type" value="Genomic_DNA"/>
</dbReference>
<dbReference type="PANTHER" id="PTHR38011">
    <property type="entry name" value="DIHYDROFOLATE REDUCTASE FAMILY PROTEIN (AFU_ORTHOLOGUE AFUA_8G06820)"/>
    <property type="match status" value="1"/>
</dbReference>
<dbReference type="GO" id="GO:0008703">
    <property type="term" value="F:5-amino-6-(5-phosphoribosylamino)uracil reductase activity"/>
    <property type="evidence" value="ECO:0007669"/>
    <property type="project" value="InterPro"/>
</dbReference>
<dbReference type="RefSeq" id="WP_093823121.1">
    <property type="nucleotide sequence ID" value="NZ_FOLQ01000001.1"/>
</dbReference>
<dbReference type="GO" id="GO:0009231">
    <property type="term" value="P:riboflavin biosynthetic process"/>
    <property type="evidence" value="ECO:0007669"/>
    <property type="project" value="InterPro"/>
</dbReference>
<gene>
    <name evidence="2" type="ORF">SAMN05216167_101802</name>
</gene>
<dbReference type="Pfam" id="PF01872">
    <property type="entry name" value="RibD_C"/>
    <property type="match status" value="1"/>
</dbReference>
<evidence type="ECO:0000313" key="3">
    <source>
        <dbReference type="Proteomes" id="UP000198598"/>
    </source>
</evidence>
<dbReference type="InterPro" id="IPR002734">
    <property type="entry name" value="RibDG_C"/>
</dbReference>